<dbReference type="PANTHER" id="PTHR30177:SF4">
    <property type="entry name" value="OSMOPROTECTANT IMPORT PERMEASE PROTEIN OSMW"/>
    <property type="match status" value="1"/>
</dbReference>
<feature type="domain" description="ABC transmembrane type-1" evidence="7">
    <location>
        <begin position="15"/>
        <end position="205"/>
    </location>
</feature>
<dbReference type="CDD" id="cd06261">
    <property type="entry name" value="TM_PBP2"/>
    <property type="match status" value="1"/>
</dbReference>
<evidence type="ECO:0000313" key="8">
    <source>
        <dbReference type="EMBL" id="PYI65340.1"/>
    </source>
</evidence>
<keyword evidence="3 6" id="KW-0812">Transmembrane</keyword>
<dbReference type="GO" id="GO:0005886">
    <property type="term" value="C:plasma membrane"/>
    <property type="evidence" value="ECO:0007669"/>
    <property type="project" value="UniProtKB-SubCell"/>
</dbReference>
<comment type="similarity">
    <text evidence="6">Belongs to the binding-protein-dependent transport system permease family.</text>
</comment>
<comment type="subcellular location">
    <subcellularLocation>
        <location evidence="6">Cell membrane</location>
        <topology evidence="6">Multi-pass membrane protein</topology>
    </subcellularLocation>
    <subcellularLocation>
        <location evidence="1">Membrane</location>
        <topology evidence="1">Multi-pass membrane protein</topology>
    </subcellularLocation>
</comment>
<dbReference type="AlphaFoldDB" id="A0A2V5LG14"/>
<dbReference type="GO" id="GO:0055085">
    <property type="term" value="P:transmembrane transport"/>
    <property type="evidence" value="ECO:0007669"/>
    <property type="project" value="InterPro"/>
</dbReference>
<accession>A0A2V5LG14</accession>
<evidence type="ECO:0000256" key="4">
    <source>
        <dbReference type="ARBA" id="ARBA00022989"/>
    </source>
</evidence>
<reference evidence="8 9" key="1">
    <citation type="submission" date="2018-05" db="EMBL/GenBank/DDBJ databases">
        <title>Genetic diversity of glacier-inhabiting Cryobacterium bacteria in China and description of Cryobacterium mengkeensis sp. nov. and Arthrobacter glacialis sp. nov.</title>
        <authorList>
            <person name="Liu Q."/>
            <person name="Xin Y.-H."/>
        </authorList>
    </citation>
    <scope>NUCLEOTIDE SEQUENCE [LARGE SCALE GENOMIC DNA]</scope>
    <source>
        <strain evidence="8 9">LI2</strain>
    </source>
</reference>
<dbReference type="InterPro" id="IPR000515">
    <property type="entry name" value="MetI-like"/>
</dbReference>
<dbReference type="InterPro" id="IPR051204">
    <property type="entry name" value="ABC_transp_perm/SBD"/>
</dbReference>
<dbReference type="PROSITE" id="PS50928">
    <property type="entry name" value="ABC_TM1"/>
    <property type="match status" value="1"/>
</dbReference>
<feature type="transmembrane region" description="Helical" evidence="6">
    <location>
        <begin position="149"/>
        <end position="167"/>
    </location>
</feature>
<organism evidence="8 9">
    <name type="scientific">Arthrobacter livingstonensis</name>
    <dbReference type="NCBI Taxonomy" id="670078"/>
    <lineage>
        <taxon>Bacteria</taxon>
        <taxon>Bacillati</taxon>
        <taxon>Actinomycetota</taxon>
        <taxon>Actinomycetes</taxon>
        <taxon>Micrococcales</taxon>
        <taxon>Micrococcaceae</taxon>
        <taxon>Arthrobacter</taxon>
    </lineage>
</organism>
<evidence type="ECO:0000256" key="3">
    <source>
        <dbReference type="ARBA" id="ARBA00022692"/>
    </source>
</evidence>
<evidence type="ECO:0000256" key="2">
    <source>
        <dbReference type="ARBA" id="ARBA00022448"/>
    </source>
</evidence>
<evidence type="ECO:0000256" key="6">
    <source>
        <dbReference type="RuleBase" id="RU363032"/>
    </source>
</evidence>
<comment type="caution">
    <text evidence="8">The sequence shown here is derived from an EMBL/GenBank/DDBJ whole genome shotgun (WGS) entry which is preliminary data.</text>
</comment>
<feature type="transmembrane region" description="Helical" evidence="6">
    <location>
        <begin position="46"/>
        <end position="71"/>
    </location>
</feature>
<protein>
    <submittedName>
        <fullName evidence="8">ABC transporter permease</fullName>
    </submittedName>
</protein>
<dbReference type="Gene3D" id="1.10.3720.10">
    <property type="entry name" value="MetI-like"/>
    <property type="match status" value="1"/>
</dbReference>
<evidence type="ECO:0000259" key="7">
    <source>
        <dbReference type="PROSITE" id="PS50928"/>
    </source>
</evidence>
<feature type="transmembrane region" description="Helical" evidence="6">
    <location>
        <begin position="77"/>
        <end position="96"/>
    </location>
</feature>
<keyword evidence="5 6" id="KW-0472">Membrane</keyword>
<evidence type="ECO:0000256" key="5">
    <source>
        <dbReference type="ARBA" id="ARBA00023136"/>
    </source>
</evidence>
<dbReference type="RefSeq" id="WP_110502523.1">
    <property type="nucleotide sequence ID" value="NZ_QJVD01000026.1"/>
</dbReference>
<feature type="transmembrane region" description="Helical" evidence="6">
    <location>
        <begin position="20"/>
        <end position="39"/>
    </location>
</feature>
<sequence length="220" mass="23397">MEWFLANVPQVLSLTGSHLVQAVVPLVLSVIIAIPLAQLARLNKGLGAFILSVGSLLYTIPSLALFVILPGILGTKILDFANIVVALTIYAVALLVRSTLDALNSVDDGVRQAATAMGYKPFQRFLAVDLPLSVPVLFAGLRVISVSNISLVTVGALLGIPSLGFFFTDGLQRNFPTEILVGIVGTLVLAMLMDVVLVLLQRLLTPWLRTRPTTTAEVAA</sequence>
<dbReference type="OrthoDB" id="3233284at2"/>
<name>A0A2V5LG14_9MICC</name>
<feature type="transmembrane region" description="Helical" evidence="6">
    <location>
        <begin position="179"/>
        <end position="200"/>
    </location>
</feature>
<evidence type="ECO:0000313" key="9">
    <source>
        <dbReference type="Proteomes" id="UP000247832"/>
    </source>
</evidence>
<keyword evidence="2 6" id="KW-0813">Transport</keyword>
<dbReference type="Proteomes" id="UP000247832">
    <property type="component" value="Unassembled WGS sequence"/>
</dbReference>
<dbReference type="EMBL" id="QJVD01000026">
    <property type="protein sequence ID" value="PYI65340.1"/>
    <property type="molecule type" value="Genomic_DNA"/>
</dbReference>
<keyword evidence="4 6" id="KW-1133">Transmembrane helix</keyword>
<keyword evidence="9" id="KW-1185">Reference proteome</keyword>
<gene>
    <name evidence="8" type="ORF">CVV68_18750</name>
</gene>
<evidence type="ECO:0000256" key="1">
    <source>
        <dbReference type="ARBA" id="ARBA00004141"/>
    </source>
</evidence>
<proteinExistence type="inferred from homology"/>
<dbReference type="Pfam" id="PF00528">
    <property type="entry name" value="BPD_transp_1"/>
    <property type="match status" value="1"/>
</dbReference>
<dbReference type="PANTHER" id="PTHR30177">
    <property type="entry name" value="GLYCINE BETAINE/L-PROLINE TRANSPORT SYSTEM PERMEASE PROTEIN PROW"/>
    <property type="match status" value="1"/>
</dbReference>
<dbReference type="InterPro" id="IPR035906">
    <property type="entry name" value="MetI-like_sf"/>
</dbReference>
<dbReference type="SUPFAM" id="SSF161098">
    <property type="entry name" value="MetI-like"/>
    <property type="match status" value="1"/>
</dbReference>
<dbReference type="GO" id="GO:0031460">
    <property type="term" value="P:glycine betaine transport"/>
    <property type="evidence" value="ECO:0007669"/>
    <property type="project" value="TreeGrafter"/>
</dbReference>